<organism evidence="2 3">
    <name type="scientific">Heligmosomoides polygyrus</name>
    <name type="common">Parasitic roundworm</name>
    <dbReference type="NCBI Taxonomy" id="6339"/>
    <lineage>
        <taxon>Eukaryota</taxon>
        <taxon>Metazoa</taxon>
        <taxon>Ecdysozoa</taxon>
        <taxon>Nematoda</taxon>
        <taxon>Chromadorea</taxon>
        <taxon>Rhabditida</taxon>
        <taxon>Rhabditina</taxon>
        <taxon>Rhabditomorpha</taxon>
        <taxon>Strongyloidea</taxon>
        <taxon>Heligmosomidae</taxon>
        <taxon>Heligmosomoides</taxon>
    </lineage>
</organism>
<dbReference type="Proteomes" id="UP000050761">
    <property type="component" value="Unassembled WGS sequence"/>
</dbReference>
<name>A0A183FQD3_HELPZ</name>
<proteinExistence type="predicted"/>
<evidence type="ECO:0000313" key="2">
    <source>
        <dbReference type="Proteomes" id="UP000050761"/>
    </source>
</evidence>
<dbReference type="EMBL" id="UZAH01026597">
    <property type="protein sequence ID" value="VDO82916.1"/>
    <property type="molecule type" value="Genomic_DNA"/>
</dbReference>
<sequence>MTRREGVTGRWAGRAATGVAERTVHCCCSKSSTTTTTTDGAPSPLATPTEQTVHTVAAAVELLQLPLLLAAGCRSSTDALQNPRRG</sequence>
<protein>
    <submittedName>
        <fullName evidence="3">Secreted protein</fullName>
    </submittedName>
</protein>
<accession>A0A3P7Y5R7</accession>
<reference evidence="1 2" key="1">
    <citation type="submission" date="2018-11" db="EMBL/GenBank/DDBJ databases">
        <authorList>
            <consortium name="Pathogen Informatics"/>
        </authorList>
    </citation>
    <scope>NUCLEOTIDE SEQUENCE [LARGE SCALE GENOMIC DNA]</scope>
</reference>
<evidence type="ECO:0000313" key="1">
    <source>
        <dbReference type="EMBL" id="VDO82916.1"/>
    </source>
</evidence>
<dbReference type="AlphaFoldDB" id="A0A183FQD3"/>
<gene>
    <name evidence="1" type="ORF">HPBE_LOCUS9934</name>
</gene>
<keyword evidence="2" id="KW-1185">Reference proteome</keyword>
<accession>A0A183FQD3</accession>
<dbReference type="WBParaSite" id="HPBE_0000993301-mRNA-1">
    <property type="protein sequence ID" value="HPBE_0000993301-mRNA-1"/>
    <property type="gene ID" value="HPBE_0000993301"/>
</dbReference>
<reference evidence="3" key="2">
    <citation type="submission" date="2019-09" db="UniProtKB">
        <authorList>
            <consortium name="WormBaseParasite"/>
        </authorList>
    </citation>
    <scope>IDENTIFICATION</scope>
</reference>
<evidence type="ECO:0000313" key="3">
    <source>
        <dbReference type="WBParaSite" id="HPBE_0000993301-mRNA-1"/>
    </source>
</evidence>